<organism evidence="5 6">
    <name type="scientific">Nocardia aurantia</name>
    <dbReference type="NCBI Taxonomy" id="2585199"/>
    <lineage>
        <taxon>Bacteria</taxon>
        <taxon>Bacillati</taxon>
        <taxon>Actinomycetota</taxon>
        <taxon>Actinomycetes</taxon>
        <taxon>Mycobacteriales</taxon>
        <taxon>Nocardiaceae</taxon>
        <taxon>Nocardia</taxon>
    </lineage>
</organism>
<dbReference type="InterPro" id="IPR003593">
    <property type="entry name" value="AAA+_ATPase"/>
</dbReference>
<keyword evidence="2" id="KW-0547">Nucleotide-binding</keyword>
<dbReference type="RefSeq" id="WP_153343566.1">
    <property type="nucleotide sequence ID" value="NZ_WEGI01000007.1"/>
</dbReference>
<dbReference type="AlphaFoldDB" id="A0A7K0DQF0"/>
<dbReference type="EMBL" id="WEGI01000007">
    <property type="protein sequence ID" value="MQY28006.1"/>
    <property type="molecule type" value="Genomic_DNA"/>
</dbReference>
<comment type="caution">
    <text evidence="5">The sequence shown here is derived from an EMBL/GenBank/DDBJ whole genome shotgun (WGS) entry which is preliminary data.</text>
</comment>
<dbReference type="GO" id="GO:0022857">
    <property type="term" value="F:transmembrane transporter activity"/>
    <property type="evidence" value="ECO:0007669"/>
    <property type="project" value="UniProtKB-ARBA"/>
</dbReference>
<dbReference type="OrthoDB" id="9802264at2"/>
<dbReference type="PROSITE" id="PS00211">
    <property type="entry name" value="ABC_TRANSPORTER_1"/>
    <property type="match status" value="1"/>
</dbReference>
<accession>A0A7K0DQF0</accession>
<name>A0A7K0DQF0_9NOCA</name>
<reference evidence="5 6" key="1">
    <citation type="submission" date="2019-10" db="EMBL/GenBank/DDBJ databases">
        <title>Nocardia macrotermitis sp. nov. and Nocardia aurantia sp. nov., isolated from the gut of fungus growing-termite Macrotermes natalensis.</title>
        <authorList>
            <person name="Benndorf R."/>
            <person name="Schwitalla J."/>
            <person name="Martin K."/>
            <person name="De Beer W."/>
            <person name="Kaster A.-K."/>
            <person name="Vollmers J."/>
            <person name="Poulsen M."/>
            <person name="Beemelmanns C."/>
        </authorList>
    </citation>
    <scope>NUCLEOTIDE SEQUENCE [LARGE SCALE GENOMIC DNA]</scope>
    <source>
        <strain evidence="5 6">RB56</strain>
    </source>
</reference>
<evidence type="ECO:0000256" key="3">
    <source>
        <dbReference type="ARBA" id="ARBA00022840"/>
    </source>
</evidence>
<dbReference type="GO" id="GO:0098796">
    <property type="term" value="C:membrane protein complex"/>
    <property type="evidence" value="ECO:0007669"/>
    <property type="project" value="UniProtKB-ARBA"/>
</dbReference>
<dbReference type="CDD" id="cd03255">
    <property type="entry name" value="ABC_MJ0796_LolCDE_FtsE"/>
    <property type="match status" value="1"/>
</dbReference>
<dbReference type="InterPro" id="IPR003439">
    <property type="entry name" value="ABC_transporter-like_ATP-bd"/>
</dbReference>
<dbReference type="SUPFAM" id="SSF52540">
    <property type="entry name" value="P-loop containing nucleoside triphosphate hydrolases"/>
    <property type="match status" value="1"/>
</dbReference>
<evidence type="ECO:0000259" key="4">
    <source>
        <dbReference type="PROSITE" id="PS50893"/>
    </source>
</evidence>
<dbReference type="PROSITE" id="PS50893">
    <property type="entry name" value="ABC_TRANSPORTER_2"/>
    <property type="match status" value="1"/>
</dbReference>
<evidence type="ECO:0000256" key="1">
    <source>
        <dbReference type="ARBA" id="ARBA00022448"/>
    </source>
</evidence>
<evidence type="ECO:0000313" key="6">
    <source>
        <dbReference type="Proteomes" id="UP000431401"/>
    </source>
</evidence>
<keyword evidence="1" id="KW-0813">Transport</keyword>
<dbReference type="Proteomes" id="UP000431401">
    <property type="component" value="Unassembled WGS sequence"/>
</dbReference>
<sequence>MAGRAEALRLVAVSKRYGEVNPVEALRGVSLVLRSGSFTAVMGPSGSGKSTLLQCAAGLDEPSEGRIYVGGVEPPRGNENQVTEFRREHIGFVFQQYNLIPYLTVTQNVLLPLLFAGRTVDRAACADLLNRLGLAPVADRLPQALSGGQQQRAAIARALLARPAVLFADEPTGALDTTSGRQVLLMLRQAVDAFGQTVVMVTHDPVAAACADTVVFLADGMIVDSMTGPTAEAIAQRMTHLSDAAAKTGARA</sequence>
<protein>
    <submittedName>
        <fullName evidence="5">Bacitracin export ATP-binding protein BceA</fullName>
    </submittedName>
</protein>
<dbReference type="Pfam" id="PF00005">
    <property type="entry name" value="ABC_tran"/>
    <property type="match status" value="1"/>
</dbReference>
<dbReference type="GO" id="GO:0016887">
    <property type="term" value="F:ATP hydrolysis activity"/>
    <property type="evidence" value="ECO:0007669"/>
    <property type="project" value="InterPro"/>
</dbReference>
<feature type="domain" description="ABC transporter" evidence="4">
    <location>
        <begin position="8"/>
        <end position="244"/>
    </location>
</feature>
<dbReference type="SMART" id="SM00382">
    <property type="entry name" value="AAA"/>
    <property type="match status" value="1"/>
</dbReference>
<dbReference type="InterPro" id="IPR017911">
    <property type="entry name" value="MacB-like_ATP-bd"/>
</dbReference>
<keyword evidence="3 5" id="KW-0067">ATP-binding</keyword>
<dbReference type="PANTHER" id="PTHR24220:SF685">
    <property type="entry name" value="ABC TRANSPORTER RELATED"/>
    <property type="match status" value="1"/>
</dbReference>
<dbReference type="PANTHER" id="PTHR24220">
    <property type="entry name" value="IMPORT ATP-BINDING PROTEIN"/>
    <property type="match status" value="1"/>
</dbReference>
<dbReference type="GO" id="GO:0005524">
    <property type="term" value="F:ATP binding"/>
    <property type="evidence" value="ECO:0007669"/>
    <property type="project" value="UniProtKB-KW"/>
</dbReference>
<evidence type="ECO:0000256" key="2">
    <source>
        <dbReference type="ARBA" id="ARBA00022741"/>
    </source>
</evidence>
<dbReference type="Gene3D" id="3.40.50.300">
    <property type="entry name" value="P-loop containing nucleotide triphosphate hydrolases"/>
    <property type="match status" value="1"/>
</dbReference>
<dbReference type="InterPro" id="IPR017871">
    <property type="entry name" value="ABC_transporter-like_CS"/>
</dbReference>
<dbReference type="FunFam" id="3.40.50.300:FF:000032">
    <property type="entry name" value="Export ABC transporter ATP-binding protein"/>
    <property type="match status" value="1"/>
</dbReference>
<proteinExistence type="predicted"/>
<gene>
    <name evidence="5" type="primary">bceA_1</name>
    <name evidence="5" type="ORF">NRB56_35890</name>
</gene>
<evidence type="ECO:0000313" key="5">
    <source>
        <dbReference type="EMBL" id="MQY28006.1"/>
    </source>
</evidence>
<dbReference type="InterPro" id="IPR015854">
    <property type="entry name" value="ABC_transpr_LolD-like"/>
</dbReference>
<dbReference type="GO" id="GO:0005886">
    <property type="term" value="C:plasma membrane"/>
    <property type="evidence" value="ECO:0007669"/>
    <property type="project" value="TreeGrafter"/>
</dbReference>
<keyword evidence="6" id="KW-1185">Reference proteome</keyword>
<dbReference type="InterPro" id="IPR027417">
    <property type="entry name" value="P-loop_NTPase"/>
</dbReference>